<name>A0A9N9BI48_9GLOM</name>
<feature type="region of interest" description="Disordered" evidence="6">
    <location>
        <begin position="645"/>
        <end position="776"/>
    </location>
</feature>
<feature type="compositionally biased region" description="Basic and acidic residues" evidence="6">
    <location>
        <begin position="831"/>
        <end position="868"/>
    </location>
</feature>
<evidence type="ECO:0000259" key="7">
    <source>
        <dbReference type="Pfam" id="PF13086"/>
    </source>
</evidence>
<evidence type="ECO:0000256" key="5">
    <source>
        <dbReference type="ARBA" id="ARBA00022840"/>
    </source>
</evidence>
<evidence type="ECO:0000256" key="4">
    <source>
        <dbReference type="ARBA" id="ARBA00022806"/>
    </source>
</evidence>
<evidence type="ECO:0000313" key="10">
    <source>
        <dbReference type="Proteomes" id="UP000789706"/>
    </source>
</evidence>
<evidence type="ECO:0000256" key="2">
    <source>
        <dbReference type="ARBA" id="ARBA00022741"/>
    </source>
</evidence>
<dbReference type="GO" id="GO:0016604">
    <property type="term" value="C:nuclear body"/>
    <property type="evidence" value="ECO:0007669"/>
    <property type="project" value="TreeGrafter"/>
</dbReference>
<dbReference type="GO" id="GO:0001147">
    <property type="term" value="F:transcription termination site sequence-specific DNA binding"/>
    <property type="evidence" value="ECO:0007669"/>
    <property type="project" value="TreeGrafter"/>
</dbReference>
<gene>
    <name evidence="9" type="ORF">DEBURN_LOCUS7775</name>
</gene>
<dbReference type="EMBL" id="CAJVPK010001007">
    <property type="protein sequence ID" value="CAG8564883.1"/>
    <property type="molecule type" value="Genomic_DNA"/>
</dbReference>
<evidence type="ECO:0000313" key="9">
    <source>
        <dbReference type="EMBL" id="CAG8564883.1"/>
    </source>
</evidence>
<dbReference type="AlphaFoldDB" id="A0A9N9BI48"/>
<keyword evidence="10" id="KW-1185">Reference proteome</keyword>
<dbReference type="PANTHER" id="PTHR10887">
    <property type="entry name" value="DNA2/NAM7 HELICASE FAMILY"/>
    <property type="match status" value="1"/>
</dbReference>
<dbReference type="GO" id="GO:0016787">
    <property type="term" value="F:hydrolase activity"/>
    <property type="evidence" value="ECO:0007669"/>
    <property type="project" value="UniProtKB-KW"/>
</dbReference>
<dbReference type="SUPFAM" id="SSF52540">
    <property type="entry name" value="P-loop containing nucleoside triphosphate hydrolases"/>
    <property type="match status" value="1"/>
</dbReference>
<feature type="domain" description="DNA2/NAM7 helicase-like C-terminal" evidence="8">
    <location>
        <begin position="421"/>
        <end position="604"/>
    </location>
</feature>
<keyword evidence="2" id="KW-0547">Nucleotide-binding</keyword>
<dbReference type="CDD" id="cd18808">
    <property type="entry name" value="SF1_C_Upf1"/>
    <property type="match status" value="1"/>
</dbReference>
<feature type="compositionally biased region" description="Basic residues" evidence="6">
    <location>
        <begin position="815"/>
        <end position="824"/>
    </location>
</feature>
<evidence type="ECO:0000256" key="6">
    <source>
        <dbReference type="SAM" id="MobiDB-lite"/>
    </source>
</evidence>
<reference evidence="9" key="1">
    <citation type="submission" date="2021-06" db="EMBL/GenBank/DDBJ databases">
        <authorList>
            <person name="Kallberg Y."/>
            <person name="Tangrot J."/>
            <person name="Rosling A."/>
        </authorList>
    </citation>
    <scope>NUCLEOTIDE SEQUENCE</scope>
    <source>
        <strain evidence="9">AZ414A</strain>
    </source>
</reference>
<feature type="domain" description="DNA2/NAM7 helicase helicase" evidence="7">
    <location>
        <begin position="338"/>
        <end position="413"/>
    </location>
</feature>
<evidence type="ECO:0000256" key="1">
    <source>
        <dbReference type="ARBA" id="ARBA00007913"/>
    </source>
</evidence>
<dbReference type="Pfam" id="PF13086">
    <property type="entry name" value="AAA_11"/>
    <property type="match status" value="1"/>
</dbReference>
<sequence>NSDSNRNNNLDSQQKRRINRLQMPEILSHRLSSSLTSLYKQILSLDFNNTNSSFLPTISVNDSEKFPNVFNSVQEYYNTFKTHLFLECWQHLINSKEEIDEINKLAFRLSSIVMVDDFVEVQLIPLKIDLSFKKFAENDLIHVTQIVSDQTYSSKDFLALITRITFENNNKARMKLKCHFKNDPKNIKSCLGVDKDEALISFPSFASKDFILKPIENESIITFNNDDLIQYQNIYVVNSSQAYAILRIVNNESGFSLIQGSPGTGKTRTIIGLISALLNRNPKGKILACAPSNVAVDELVKKLESFNVVRIGSSDAVCNNVKQKTLDYLAEKILMNNSTSSARQEVLLNANVICSTLVDSGHEMLNIFKEFDCVIIDEATQATELSTLIPLKFNPKRCILVGDSNQLPLTVVSHVPTQYFYEKSLFARIKNNLKNKNSIILLDTQYRMHPLISEFPRSHFYNNLLKDSQEILTDSFRQWHSNILFPPYRFYNISQNEMEKYSIYDPIEARIIACAYKRLNLDFPDIKDAKLKREFKKVKDSLPFEMKIPEINTVDGFQGREKEIILFSCVSASEDKNIGFLRDIRRMNIALTRAKRSLWIFGSQKSLIHNKVWESLINDAKARGISEEFFSNNILIVDNNASKERDDNKQFSTRLSKNDVRSQDHKKMYSNKSHSSDSLDHHNRTRSRERSKNSTEQYDESLDHPYYSRRHNLDYTPLLRREISPSRDLSPRSPPGRRQKYNKLDYTPLMRREISPSRDLSPSIQKRREPDLSPVRESIFSSRVKLNSSSDSSPIAIRNLPRDLSPIPREERYHRISRSRRRSKSPIDYVPEEKHKEFFRSTNREFRSRSTSREPRSRSHSRYKDYPEHYPFNN</sequence>
<feature type="non-terminal residue" evidence="9">
    <location>
        <position position="1"/>
    </location>
</feature>
<keyword evidence="3" id="KW-0378">Hydrolase</keyword>
<protein>
    <submittedName>
        <fullName evidence="9">11172_t:CDS:1</fullName>
    </submittedName>
</protein>
<dbReference type="FunFam" id="3.40.50.300:FF:000326">
    <property type="entry name" value="P-loop containing nucleoside triphosphate hydrolase"/>
    <property type="match status" value="1"/>
</dbReference>
<dbReference type="Proteomes" id="UP000789706">
    <property type="component" value="Unassembled WGS sequence"/>
</dbReference>
<feature type="compositionally biased region" description="Basic and acidic residues" evidence="6">
    <location>
        <begin position="656"/>
        <end position="667"/>
    </location>
</feature>
<dbReference type="InterPro" id="IPR027417">
    <property type="entry name" value="P-loop_NTPase"/>
</dbReference>
<feature type="compositionally biased region" description="Basic and acidic residues" evidence="6">
    <location>
        <begin position="674"/>
        <end position="693"/>
    </location>
</feature>
<dbReference type="GO" id="GO:0005694">
    <property type="term" value="C:chromosome"/>
    <property type="evidence" value="ECO:0007669"/>
    <property type="project" value="UniProtKB-ARBA"/>
</dbReference>
<proteinExistence type="inferred from homology"/>
<feature type="compositionally biased region" description="Polar residues" evidence="6">
    <location>
        <begin position="782"/>
        <end position="793"/>
    </location>
</feature>
<dbReference type="Gene3D" id="3.40.50.300">
    <property type="entry name" value="P-loop containing nucleotide triphosphate hydrolases"/>
    <property type="match status" value="3"/>
</dbReference>
<dbReference type="CDD" id="cd18042">
    <property type="entry name" value="DEXXQc_SETX"/>
    <property type="match status" value="1"/>
</dbReference>
<evidence type="ECO:0000256" key="3">
    <source>
        <dbReference type="ARBA" id="ARBA00022801"/>
    </source>
</evidence>
<dbReference type="InterPro" id="IPR041677">
    <property type="entry name" value="DNA2/NAM7_AAA_11"/>
</dbReference>
<dbReference type="GO" id="GO:0005524">
    <property type="term" value="F:ATP binding"/>
    <property type="evidence" value="ECO:0007669"/>
    <property type="project" value="UniProtKB-KW"/>
</dbReference>
<dbReference type="InterPro" id="IPR041679">
    <property type="entry name" value="DNA2/NAM7-like_C"/>
</dbReference>
<dbReference type="PANTHER" id="PTHR10887:SF495">
    <property type="entry name" value="HELICASE SENATAXIN ISOFORM X1-RELATED"/>
    <property type="match status" value="1"/>
</dbReference>
<accession>A0A9N9BI48</accession>
<dbReference type="Pfam" id="PF13087">
    <property type="entry name" value="AAA_12"/>
    <property type="match status" value="1"/>
</dbReference>
<dbReference type="OrthoDB" id="6513042at2759"/>
<dbReference type="GO" id="GO:0006369">
    <property type="term" value="P:termination of RNA polymerase II transcription"/>
    <property type="evidence" value="ECO:0007669"/>
    <property type="project" value="TreeGrafter"/>
</dbReference>
<keyword evidence="5" id="KW-0067">ATP-binding</keyword>
<dbReference type="InterPro" id="IPR047187">
    <property type="entry name" value="SF1_C_Upf1"/>
</dbReference>
<dbReference type="InterPro" id="IPR045055">
    <property type="entry name" value="DNA2/NAM7-like"/>
</dbReference>
<feature type="region of interest" description="Disordered" evidence="6">
    <location>
        <begin position="808"/>
        <end position="874"/>
    </location>
</feature>
<comment type="caution">
    <text evidence="9">The sequence shown here is derived from an EMBL/GenBank/DDBJ whole genome shotgun (WGS) entry which is preliminary data.</text>
</comment>
<feature type="region of interest" description="Disordered" evidence="6">
    <location>
        <begin position="782"/>
        <end position="801"/>
    </location>
</feature>
<evidence type="ECO:0000259" key="8">
    <source>
        <dbReference type="Pfam" id="PF13087"/>
    </source>
</evidence>
<comment type="similarity">
    <text evidence="1">Belongs to the DNA2/NAM7 helicase family.</text>
</comment>
<organism evidence="9 10">
    <name type="scientific">Diversispora eburnea</name>
    <dbReference type="NCBI Taxonomy" id="1213867"/>
    <lineage>
        <taxon>Eukaryota</taxon>
        <taxon>Fungi</taxon>
        <taxon>Fungi incertae sedis</taxon>
        <taxon>Mucoromycota</taxon>
        <taxon>Glomeromycotina</taxon>
        <taxon>Glomeromycetes</taxon>
        <taxon>Diversisporales</taxon>
        <taxon>Diversisporaceae</taxon>
        <taxon>Diversispora</taxon>
    </lineage>
</organism>
<keyword evidence="4" id="KW-0347">Helicase</keyword>
<dbReference type="GO" id="GO:0004386">
    <property type="term" value="F:helicase activity"/>
    <property type="evidence" value="ECO:0007669"/>
    <property type="project" value="UniProtKB-KW"/>
</dbReference>